<evidence type="ECO:0008006" key="7">
    <source>
        <dbReference type="Google" id="ProtNLM"/>
    </source>
</evidence>
<gene>
    <name evidence="5" type="ORF">K2173_004842</name>
</gene>
<evidence type="ECO:0000256" key="2">
    <source>
        <dbReference type="ARBA" id="ARBA00023054"/>
    </source>
</evidence>
<reference evidence="5 6" key="1">
    <citation type="submission" date="2021-09" db="EMBL/GenBank/DDBJ databases">
        <title>Genomic insights and catalytic innovation underlie evolution of tropane alkaloids biosynthesis.</title>
        <authorList>
            <person name="Wang Y.-J."/>
            <person name="Tian T."/>
            <person name="Huang J.-P."/>
            <person name="Huang S.-X."/>
        </authorList>
    </citation>
    <scope>NUCLEOTIDE SEQUENCE [LARGE SCALE GENOMIC DNA]</scope>
    <source>
        <strain evidence="5">KIB-2018</strain>
        <tissue evidence="5">Leaf</tissue>
    </source>
</reference>
<dbReference type="PANTHER" id="PTHR32054:SF48">
    <property type="entry name" value="WEB FAMILY PROTEIN"/>
    <property type="match status" value="1"/>
</dbReference>
<evidence type="ECO:0000256" key="4">
    <source>
        <dbReference type="SAM" id="MobiDB-lite"/>
    </source>
</evidence>
<proteinExistence type="inferred from homology"/>
<dbReference type="Proteomes" id="UP001159364">
    <property type="component" value="Linkage Group LG05"/>
</dbReference>
<feature type="region of interest" description="Disordered" evidence="4">
    <location>
        <begin position="365"/>
        <end position="414"/>
    </location>
</feature>
<dbReference type="EMBL" id="JAIWQS010000005">
    <property type="protein sequence ID" value="KAJ8763978.1"/>
    <property type="molecule type" value="Genomic_DNA"/>
</dbReference>
<evidence type="ECO:0000313" key="6">
    <source>
        <dbReference type="Proteomes" id="UP001159364"/>
    </source>
</evidence>
<evidence type="ECO:0000313" key="5">
    <source>
        <dbReference type="EMBL" id="KAJ8763978.1"/>
    </source>
</evidence>
<dbReference type="AlphaFoldDB" id="A0AAV8TBG4"/>
<protein>
    <recommendedName>
        <fullName evidence="7">WEB family protein</fullName>
    </recommendedName>
</protein>
<evidence type="ECO:0000256" key="1">
    <source>
        <dbReference type="ARBA" id="ARBA00005485"/>
    </source>
</evidence>
<feature type="coiled-coil region" evidence="3">
    <location>
        <begin position="89"/>
        <end position="134"/>
    </location>
</feature>
<feature type="coiled-coil region" evidence="3">
    <location>
        <begin position="320"/>
        <end position="354"/>
    </location>
</feature>
<keyword evidence="6" id="KW-1185">Reference proteome</keyword>
<comment type="caution">
    <text evidence="5">The sequence shown here is derived from an EMBL/GenBank/DDBJ whole genome shotgun (WGS) entry which is preliminary data.</text>
</comment>
<dbReference type="Pfam" id="PF05701">
    <property type="entry name" value="WEMBL"/>
    <property type="match status" value="2"/>
</dbReference>
<comment type="similarity">
    <text evidence="1">Belongs to the WEB family.</text>
</comment>
<feature type="compositionally biased region" description="Polar residues" evidence="4">
    <location>
        <begin position="393"/>
        <end position="404"/>
    </location>
</feature>
<organism evidence="5 6">
    <name type="scientific">Erythroxylum novogranatense</name>
    <dbReference type="NCBI Taxonomy" id="1862640"/>
    <lineage>
        <taxon>Eukaryota</taxon>
        <taxon>Viridiplantae</taxon>
        <taxon>Streptophyta</taxon>
        <taxon>Embryophyta</taxon>
        <taxon>Tracheophyta</taxon>
        <taxon>Spermatophyta</taxon>
        <taxon>Magnoliopsida</taxon>
        <taxon>eudicotyledons</taxon>
        <taxon>Gunneridae</taxon>
        <taxon>Pentapetalae</taxon>
        <taxon>rosids</taxon>
        <taxon>fabids</taxon>
        <taxon>Malpighiales</taxon>
        <taxon>Erythroxylaceae</taxon>
        <taxon>Erythroxylum</taxon>
    </lineage>
</organism>
<dbReference type="InterPro" id="IPR008545">
    <property type="entry name" value="Web"/>
</dbReference>
<feature type="compositionally biased region" description="Polar residues" evidence="4">
    <location>
        <begin position="374"/>
        <end position="384"/>
    </location>
</feature>
<dbReference type="GO" id="GO:0005829">
    <property type="term" value="C:cytosol"/>
    <property type="evidence" value="ECO:0007669"/>
    <property type="project" value="TreeGrafter"/>
</dbReference>
<sequence length="513" mass="57464">MEDSPHSPVPGTPGIVEVRSEMGSGSLGYLSEQNAGKLGTRKVGLRAEIDTSPPFGSVKEAVTRFGGSGSWTPYYMLGENLQGVEGFDIKKVEGQAAELEKDLIVKELETLDVLEELGTTKKIVEELKLQLQKEAVRRMAVPREQISSPANNESPYHQQRVGCLSPCPSSSPDLILKELKQAKWNLGLLSLEDELKQARVKPITADNVQSEYKADRLRRMAEVEKKEVRKVVSANNVELRLLAAKKMEEAAKAAEAVALAEINALSSYARSPGYILPQPEQIDPFEAQSPLTPKAQQAQVISMKKAEITKLGKLETSFTKMSILKKLREAAEEVKQSKEALEAALNKVEMANRKQFAAEEALRKWLPGDDDQEGQPTYHNTRFSNFHFHQPDNRQGSPLNQVQHPSPVVDDPKPVLKSTVSMRDVLSRKQVLPREEYAATRPMEGHSDRQKVALSQMLQELREDLSFHPRPEKDVGEQKQFYAQRRKFGFIHISLPMTRPSKKKSQDSSNMMH</sequence>
<name>A0AAV8TBG4_9ROSI</name>
<feature type="region of interest" description="Disordered" evidence="4">
    <location>
        <begin position="142"/>
        <end position="162"/>
    </location>
</feature>
<dbReference type="GO" id="GO:0009904">
    <property type="term" value="P:chloroplast accumulation movement"/>
    <property type="evidence" value="ECO:0007669"/>
    <property type="project" value="TreeGrafter"/>
</dbReference>
<accession>A0AAV8TBG4</accession>
<keyword evidence="2 3" id="KW-0175">Coiled coil</keyword>
<feature type="compositionally biased region" description="Polar residues" evidence="4">
    <location>
        <begin position="145"/>
        <end position="157"/>
    </location>
</feature>
<dbReference type="PANTHER" id="PTHR32054">
    <property type="entry name" value="HEAVY CHAIN, PUTATIVE, EXPRESSED-RELATED-RELATED"/>
    <property type="match status" value="1"/>
</dbReference>
<dbReference type="GO" id="GO:0009903">
    <property type="term" value="P:chloroplast avoidance movement"/>
    <property type="evidence" value="ECO:0007669"/>
    <property type="project" value="TreeGrafter"/>
</dbReference>
<evidence type="ECO:0000256" key="3">
    <source>
        <dbReference type="SAM" id="Coils"/>
    </source>
</evidence>